<feature type="transmembrane region" description="Helical" evidence="1">
    <location>
        <begin position="121"/>
        <end position="139"/>
    </location>
</feature>
<dbReference type="OrthoDB" id="9789346at2"/>
<dbReference type="Proteomes" id="UP000028123">
    <property type="component" value="Unassembled WGS sequence"/>
</dbReference>
<keyword evidence="3" id="KW-1185">Reference proteome</keyword>
<evidence type="ECO:0000313" key="3">
    <source>
        <dbReference type="Proteomes" id="UP000028123"/>
    </source>
</evidence>
<comment type="caution">
    <text evidence="2">The sequence shown here is derived from an EMBL/GenBank/DDBJ whole genome shotgun (WGS) entry which is preliminary data.</text>
</comment>
<dbReference type="GO" id="GO:0005886">
    <property type="term" value="C:plasma membrane"/>
    <property type="evidence" value="ECO:0007669"/>
    <property type="project" value="TreeGrafter"/>
</dbReference>
<dbReference type="EMBL" id="JNVM01000002">
    <property type="protein sequence ID" value="KEQ27682.1"/>
    <property type="molecule type" value="Genomic_DNA"/>
</dbReference>
<keyword evidence="1" id="KW-0472">Membrane</keyword>
<feature type="transmembrane region" description="Helical" evidence="1">
    <location>
        <begin position="88"/>
        <end position="109"/>
    </location>
</feature>
<proteinExistence type="predicted"/>
<dbReference type="Pfam" id="PF04657">
    <property type="entry name" value="DMT_YdcZ"/>
    <property type="match status" value="1"/>
</dbReference>
<gene>
    <name evidence="2" type="ORF">ET33_13415</name>
</gene>
<dbReference type="PANTHER" id="PTHR34821:SF3">
    <property type="entry name" value="MEMBRANE PROTEIN"/>
    <property type="match status" value="1"/>
</dbReference>
<protein>
    <submittedName>
        <fullName evidence="2">Membrane protein</fullName>
    </submittedName>
</protein>
<dbReference type="AlphaFoldDB" id="A0A081PAF9"/>
<reference evidence="2 3" key="1">
    <citation type="submission" date="2014-06" db="EMBL/GenBank/DDBJ databases">
        <title>Draft genome sequence of Paenibacillus sp. MSt1.</title>
        <authorList>
            <person name="Aw Y.K."/>
            <person name="Ong K.S."/>
            <person name="Gan H.M."/>
            <person name="Lee S.M."/>
        </authorList>
    </citation>
    <scope>NUCLEOTIDE SEQUENCE [LARGE SCALE GENOMIC DNA]</scope>
    <source>
        <strain evidence="2 3">MSt1</strain>
    </source>
</reference>
<feature type="transmembrane region" description="Helical" evidence="1">
    <location>
        <begin position="31"/>
        <end position="52"/>
    </location>
</feature>
<sequence length="141" mass="15000">MRGSLFAFLGGGFITLQGVANSRISQDIGTWQAATLTQFTGFIAALLILIFMRDGSLQGFKQVKPLYLTGGAFGAVVIFSNVTAIHQIGVTLTIAVLLIAQLGLTFIIDCNGWFGVAKQKMGLPQFIGIAMMIAGVVILKF</sequence>
<keyword evidence="1" id="KW-0812">Transmembrane</keyword>
<keyword evidence="1" id="KW-1133">Transmembrane helix</keyword>
<organism evidence="2 3">
    <name type="scientific">Paenibacillus tyrfis</name>
    <dbReference type="NCBI Taxonomy" id="1501230"/>
    <lineage>
        <taxon>Bacteria</taxon>
        <taxon>Bacillati</taxon>
        <taxon>Bacillota</taxon>
        <taxon>Bacilli</taxon>
        <taxon>Bacillales</taxon>
        <taxon>Paenibacillaceae</taxon>
        <taxon>Paenibacillus</taxon>
    </lineage>
</organism>
<evidence type="ECO:0000313" key="2">
    <source>
        <dbReference type="EMBL" id="KEQ27682.1"/>
    </source>
</evidence>
<dbReference type="PANTHER" id="PTHR34821">
    <property type="entry name" value="INNER MEMBRANE PROTEIN YDCZ"/>
    <property type="match status" value="1"/>
</dbReference>
<accession>A0A081PAF9</accession>
<evidence type="ECO:0000256" key="1">
    <source>
        <dbReference type="SAM" id="Phobius"/>
    </source>
</evidence>
<dbReference type="RefSeq" id="WP_010494709.1">
    <property type="nucleotide sequence ID" value="NZ_FYEP01000004.1"/>
</dbReference>
<name>A0A081PAF9_9BACL</name>
<dbReference type="eggNOG" id="COG3238">
    <property type="taxonomic scope" value="Bacteria"/>
</dbReference>
<feature type="transmembrane region" description="Helical" evidence="1">
    <location>
        <begin position="64"/>
        <end position="82"/>
    </location>
</feature>
<dbReference type="InterPro" id="IPR006750">
    <property type="entry name" value="YdcZ"/>
</dbReference>